<reference evidence="5" key="1">
    <citation type="submission" date="2016-10" db="EMBL/GenBank/DDBJ databases">
        <authorList>
            <person name="Varghese N."/>
            <person name="Submissions S."/>
        </authorList>
    </citation>
    <scope>NUCLEOTIDE SEQUENCE [LARGE SCALE GENOMIC DNA]</scope>
    <source>
        <strain evidence="5">DSM 44945</strain>
    </source>
</reference>
<evidence type="ECO:0000313" key="4">
    <source>
        <dbReference type="EMBL" id="SFF71346.1"/>
    </source>
</evidence>
<proteinExistence type="predicted"/>
<accession>A0A1I2L2H6</accession>
<evidence type="ECO:0000313" key="5">
    <source>
        <dbReference type="Proteomes" id="UP000198661"/>
    </source>
</evidence>
<organism evidence="4 5">
    <name type="scientific">Planifilum fulgidum</name>
    <dbReference type="NCBI Taxonomy" id="201973"/>
    <lineage>
        <taxon>Bacteria</taxon>
        <taxon>Bacillati</taxon>
        <taxon>Bacillota</taxon>
        <taxon>Bacilli</taxon>
        <taxon>Bacillales</taxon>
        <taxon>Thermoactinomycetaceae</taxon>
        <taxon>Planifilum</taxon>
    </lineage>
</organism>
<gene>
    <name evidence="4" type="ORF">SAMN04488025_103108</name>
</gene>
<feature type="signal peptide" evidence="2">
    <location>
        <begin position="1"/>
        <end position="26"/>
    </location>
</feature>
<dbReference type="Pfam" id="PF07819">
    <property type="entry name" value="PGAP1"/>
    <property type="match status" value="1"/>
</dbReference>
<dbReference type="InterPro" id="IPR029058">
    <property type="entry name" value="AB_hydrolase_fold"/>
</dbReference>
<dbReference type="RefSeq" id="WP_092035748.1">
    <property type="nucleotide sequence ID" value="NZ_FOOK01000003.1"/>
</dbReference>
<feature type="compositionally biased region" description="Basic and acidic residues" evidence="1">
    <location>
        <begin position="312"/>
        <end position="323"/>
    </location>
</feature>
<sequence>MRRKKLISLLTVVVLCVSAWVGPASAQEKTVPHPVRVGGDAGAEAVPGTWYVGETPPNVDYGKPPIVFVQGLRGSAESWWGETAYHGPNDMYATAYSNGYRTAFVELYDSGGEGASMWDNGRLLADLLAQIRQYFGEPVNIVSHSKGGIDSQTALVHYGAWPHVGRVITLGSPHRGSPLADLAYSWWAGWLAELLGARDDGTEVLQTGYMEYFRSITDSHENAGKNAYYTAAGTSWGPFPSALWMGGAYLSSYGQNDGLVNVWSTPLPNGQHLFTENFDHDNIRMGSTAFPRIEPALRTALRAEKAGPGGILDRKDQKGKNESVVRGGPLAAGQRAEQSIAVEGGREEAVFQIMTHRSDVKTALVSPGGRIYTPRSAEYFAAEEKEIFKGAKIHAYRISRPEAGEWKVRMTSPDDGAYLLVVSFIGERALEVQMDASRAGESGVPIRVRLKKPHLWNMKNFDIRARVVGPGATGAPFRSAAKQPETRLLPDAKDPGAFNGTIPAVQRPGIYNVTIDIRGKARDGTDFERTVIRSFFVADGKDPTRIR</sequence>
<feature type="domain" description="GPI inositol-deacylase PGAP1-like alpha/beta" evidence="3">
    <location>
        <begin position="65"/>
        <end position="179"/>
    </location>
</feature>
<protein>
    <submittedName>
        <fullName evidence="4">Triacylglycerol esterase/lipase EstA, alpha/beta hydrolase fold</fullName>
    </submittedName>
</protein>
<dbReference type="EMBL" id="FOOK01000003">
    <property type="protein sequence ID" value="SFF71346.1"/>
    <property type="molecule type" value="Genomic_DNA"/>
</dbReference>
<dbReference type="Gene3D" id="3.40.50.1820">
    <property type="entry name" value="alpha/beta hydrolase"/>
    <property type="match status" value="1"/>
</dbReference>
<dbReference type="Proteomes" id="UP000198661">
    <property type="component" value="Unassembled WGS sequence"/>
</dbReference>
<feature type="chain" id="PRO_5011710215" evidence="2">
    <location>
        <begin position="27"/>
        <end position="547"/>
    </location>
</feature>
<dbReference type="STRING" id="201973.SAMN04488025_103108"/>
<evidence type="ECO:0000256" key="1">
    <source>
        <dbReference type="SAM" id="MobiDB-lite"/>
    </source>
</evidence>
<dbReference type="InterPro" id="IPR012908">
    <property type="entry name" value="PGAP1-ab_dom-like"/>
</dbReference>
<dbReference type="SUPFAM" id="SSF53474">
    <property type="entry name" value="alpha/beta-Hydrolases"/>
    <property type="match status" value="1"/>
</dbReference>
<keyword evidence="2" id="KW-0732">Signal</keyword>
<dbReference type="ESTHER" id="9bacl-a0a1i2l2h6">
    <property type="family name" value="BlEst2-lipase-like"/>
</dbReference>
<dbReference type="AlphaFoldDB" id="A0A1I2L2H6"/>
<evidence type="ECO:0000259" key="3">
    <source>
        <dbReference type="Pfam" id="PF07819"/>
    </source>
</evidence>
<evidence type="ECO:0000256" key="2">
    <source>
        <dbReference type="SAM" id="SignalP"/>
    </source>
</evidence>
<name>A0A1I2L2H6_9BACL</name>
<dbReference type="OrthoDB" id="9765872at2"/>
<keyword evidence="5" id="KW-1185">Reference proteome</keyword>
<dbReference type="GO" id="GO:0016788">
    <property type="term" value="F:hydrolase activity, acting on ester bonds"/>
    <property type="evidence" value="ECO:0007669"/>
    <property type="project" value="InterPro"/>
</dbReference>
<feature type="region of interest" description="Disordered" evidence="1">
    <location>
        <begin position="308"/>
        <end position="331"/>
    </location>
</feature>
<keyword evidence="4" id="KW-0378">Hydrolase</keyword>